<name>A0A5B7HI48_PORTR</name>
<dbReference type="AlphaFoldDB" id="A0A5B7HI48"/>
<evidence type="ECO:0000313" key="2">
    <source>
        <dbReference type="Proteomes" id="UP000324222"/>
    </source>
</evidence>
<organism evidence="1 2">
    <name type="scientific">Portunus trituberculatus</name>
    <name type="common">Swimming crab</name>
    <name type="synonym">Neptunus trituberculatus</name>
    <dbReference type="NCBI Taxonomy" id="210409"/>
    <lineage>
        <taxon>Eukaryota</taxon>
        <taxon>Metazoa</taxon>
        <taxon>Ecdysozoa</taxon>
        <taxon>Arthropoda</taxon>
        <taxon>Crustacea</taxon>
        <taxon>Multicrustacea</taxon>
        <taxon>Malacostraca</taxon>
        <taxon>Eumalacostraca</taxon>
        <taxon>Eucarida</taxon>
        <taxon>Decapoda</taxon>
        <taxon>Pleocyemata</taxon>
        <taxon>Brachyura</taxon>
        <taxon>Eubrachyura</taxon>
        <taxon>Portunoidea</taxon>
        <taxon>Portunidae</taxon>
        <taxon>Portuninae</taxon>
        <taxon>Portunus</taxon>
    </lineage>
</organism>
<evidence type="ECO:0000313" key="1">
    <source>
        <dbReference type="EMBL" id="MPC69215.1"/>
    </source>
</evidence>
<protein>
    <submittedName>
        <fullName evidence="1">Uncharacterized protein</fullName>
    </submittedName>
</protein>
<comment type="caution">
    <text evidence="1">The sequence shown here is derived from an EMBL/GenBank/DDBJ whole genome shotgun (WGS) entry which is preliminary data.</text>
</comment>
<accession>A0A5B7HI48</accession>
<sequence length="72" mass="8526">MVRDNVEVIINTYKPSRPILLNCIDHQKVAHQQIILLYHHIRQRSPLTRILVSSQRGSEPSCLIHIEKWELF</sequence>
<reference evidence="1 2" key="1">
    <citation type="submission" date="2019-05" db="EMBL/GenBank/DDBJ databases">
        <title>Another draft genome of Portunus trituberculatus and its Hox gene families provides insights of decapod evolution.</title>
        <authorList>
            <person name="Jeong J.-H."/>
            <person name="Song I."/>
            <person name="Kim S."/>
            <person name="Choi T."/>
            <person name="Kim D."/>
            <person name="Ryu S."/>
            <person name="Kim W."/>
        </authorList>
    </citation>
    <scope>NUCLEOTIDE SEQUENCE [LARGE SCALE GENOMIC DNA]</scope>
    <source>
        <tissue evidence="1">Muscle</tissue>
    </source>
</reference>
<keyword evidence="2" id="KW-1185">Reference proteome</keyword>
<dbReference type="EMBL" id="VSRR010029048">
    <property type="protein sequence ID" value="MPC69215.1"/>
    <property type="molecule type" value="Genomic_DNA"/>
</dbReference>
<proteinExistence type="predicted"/>
<gene>
    <name evidence="1" type="ORF">E2C01_063432</name>
</gene>
<dbReference type="Proteomes" id="UP000324222">
    <property type="component" value="Unassembled WGS sequence"/>
</dbReference>